<dbReference type="EMBL" id="BSYR01000016">
    <property type="protein sequence ID" value="GMI79530.1"/>
    <property type="molecule type" value="Genomic_DNA"/>
</dbReference>
<reference evidence="1" key="1">
    <citation type="submission" date="2023-05" db="EMBL/GenBank/DDBJ databases">
        <title>Genome and transcriptome analyses reveal genes involved in the formation of fine ridges on petal epidermal cells in Hibiscus trionum.</title>
        <authorList>
            <person name="Koshimizu S."/>
            <person name="Masuda S."/>
            <person name="Ishii T."/>
            <person name="Shirasu K."/>
            <person name="Hoshino A."/>
            <person name="Arita M."/>
        </authorList>
    </citation>
    <scope>NUCLEOTIDE SEQUENCE</scope>
    <source>
        <strain evidence="1">Hamamatsu line</strain>
    </source>
</reference>
<gene>
    <name evidence="1" type="ORF">HRI_001622300</name>
</gene>
<dbReference type="AlphaFoldDB" id="A0A9W7HKM8"/>
<proteinExistence type="predicted"/>
<dbReference type="PANTHER" id="PTHR31050:SF9">
    <property type="match status" value="1"/>
</dbReference>
<organism evidence="1 2">
    <name type="scientific">Hibiscus trionum</name>
    <name type="common">Flower of an hour</name>
    <dbReference type="NCBI Taxonomy" id="183268"/>
    <lineage>
        <taxon>Eukaryota</taxon>
        <taxon>Viridiplantae</taxon>
        <taxon>Streptophyta</taxon>
        <taxon>Embryophyta</taxon>
        <taxon>Tracheophyta</taxon>
        <taxon>Spermatophyta</taxon>
        <taxon>Magnoliopsida</taxon>
        <taxon>eudicotyledons</taxon>
        <taxon>Gunneridae</taxon>
        <taxon>Pentapetalae</taxon>
        <taxon>rosids</taxon>
        <taxon>malvids</taxon>
        <taxon>Malvales</taxon>
        <taxon>Malvaceae</taxon>
        <taxon>Malvoideae</taxon>
        <taxon>Hibiscus</taxon>
    </lineage>
</organism>
<comment type="caution">
    <text evidence="1">The sequence shown here is derived from an EMBL/GenBank/DDBJ whole genome shotgun (WGS) entry which is preliminary data.</text>
</comment>
<dbReference type="Proteomes" id="UP001165190">
    <property type="component" value="Unassembled WGS sequence"/>
</dbReference>
<dbReference type="OrthoDB" id="1898393at2759"/>
<accession>A0A9W7HKM8</accession>
<evidence type="ECO:0000313" key="1">
    <source>
        <dbReference type="EMBL" id="GMI79530.1"/>
    </source>
</evidence>
<name>A0A9W7HKM8_HIBTR</name>
<keyword evidence="2" id="KW-1185">Reference proteome</keyword>
<dbReference type="PANTHER" id="PTHR31050">
    <property type="entry name" value="OS08G0413200 PROTEIN"/>
    <property type="match status" value="1"/>
</dbReference>
<protein>
    <submittedName>
        <fullName evidence="1">Uncharacterized protein</fullName>
    </submittedName>
</protein>
<evidence type="ECO:0000313" key="2">
    <source>
        <dbReference type="Proteomes" id="UP001165190"/>
    </source>
</evidence>
<dbReference type="Pfam" id="PF06880">
    <property type="entry name" value="DUF1262"/>
    <property type="match status" value="1"/>
</dbReference>
<sequence length="380" mass="43933">MYVTSTLPKYRRNPIEVSTAATTTPYSGLMVLRERGAADEEEEKGFINKGLFKKLPLPSNVMFFHVDFDTVRRYFLFIRVLDQPLSSNRYYIIHGDGKYKGLANLCSTEDNMSYCCAGSCAGRFRPDMKPKPFDHRDEYQQFEICSKTRDGFIAKPVVFHSFPPTFLRFRFQVFVRNKRVYHLEDDAKGLNETIRSRVPELGSGTNVIVGKWYTPFVFVKEGSLKVQVEKSLFYNVTLERLWEKIYSWENDGRESKGNVVGLDFEVKREVNFLFGVEVLKGDQIDHEGFIWFGSGSEKLGLSSAVLEGMRWLEESVGWTDGVERVERLVEIGGGGSRDGGGRRRFDCYVLVERFALRRMDGTLVLNCDFRHTHEIRTRWE</sequence>
<dbReference type="InterPro" id="IPR010683">
    <property type="entry name" value="DUF1262"/>
</dbReference>